<dbReference type="InterPro" id="IPR006121">
    <property type="entry name" value="HMA_dom"/>
</dbReference>
<dbReference type="GO" id="GO:1902693">
    <property type="term" value="C:superoxide dismutase complex"/>
    <property type="evidence" value="ECO:0007669"/>
    <property type="project" value="EnsemblFungi"/>
</dbReference>
<evidence type="ECO:0000256" key="7">
    <source>
        <dbReference type="ARBA" id="ARBA00023008"/>
    </source>
</evidence>
<dbReference type="SUPFAM" id="SSF55008">
    <property type="entry name" value="HMA, heavy metal-associated domain"/>
    <property type="match status" value="1"/>
</dbReference>
<evidence type="ECO:0000313" key="12">
    <source>
        <dbReference type="Proteomes" id="UP000094455"/>
    </source>
</evidence>
<dbReference type="PANTHER" id="PTHR22814:SF287">
    <property type="entry name" value="COPPER TRANSPORT PROTEIN ATX1"/>
    <property type="match status" value="1"/>
</dbReference>
<dbReference type="Gene3D" id="2.60.40.200">
    <property type="entry name" value="Superoxide dismutase, copper/zinc binding domain"/>
    <property type="match status" value="1"/>
</dbReference>
<comment type="cofactor">
    <cofactor evidence="1">
        <name>Cu(2+)</name>
        <dbReference type="ChEBI" id="CHEBI:29036"/>
    </cofactor>
</comment>
<keyword evidence="9" id="KW-0143">Chaperone</keyword>
<dbReference type="Gene3D" id="3.30.70.100">
    <property type="match status" value="1"/>
</dbReference>
<keyword evidence="5" id="KW-0963">Cytoplasm</keyword>
<evidence type="ECO:0000256" key="4">
    <source>
        <dbReference type="ARBA" id="ARBA00016103"/>
    </source>
</evidence>
<keyword evidence="8" id="KW-1015">Disulfide bond</keyword>
<evidence type="ECO:0000256" key="5">
    <source>
        <dbReference type="ARBA" id="ARBA00022490"/>
    </source>
</evidence>
<dbReference type="GO" id="GO:0016532">
    <property type="term" value="F:superoxide dismutase copper chaperone activity"/>
    <property type="evidence" value="ECO:0007669"/>
    <property type="project" value="EnsemblFungi"/>
</dbReference>
<dbReference type="Proteomes" id="UP000094455">
    <property type="component" value="Unassembled WGS sequence"/>
</dbReference>
<keyword evidence="7" id="KW-0186">Copper</keyword>
<dbReference type="PANTHER" id="PTHR22814">
    <property type="entry name" value="COPPER TRANSPORT PROTEIN ATOX1-RELATED"/>
    <property type="match status" value="1"/>
</dbReference>
<dbReference type="GO" id="GO:0019430">
    <property type="term" value="P:removal of superoxide radicals"/>
    <property type="evidence" value="ECO:0007669"/>
    <property type="project" value="EnsemblFungi"/>
</dbReference>
<dbReference type="GO" id="GO:0005634">
    <property type="term" value="C:nucleus"/>
    <property type="evidence" value="ECO:0007669"/>
    <property type="project" value="EnsemblFungi"/>
</dbReference>
<dbReference type="SUPFAM" id="SSF49329">
    <property type="entry name" value="Cu,Zn superoxide dismutase-like"/>
    <property type="match status" value="1"/>
</dbReference>
<evidence type="ECO:0000256" key="9">
    <source>
        <dbReference type="ARBA" id="ARBA00023186"/>
    </source>
</evidence>
<dbReference type="GO" id="GO:0005743">
    <property type="term" value="C:mitochondrial inner membrane"/>
    <property type="evidence" value="ECO:0007669"/>
    <property type="project" value="EnsemblFungi"/>
</dbReference>
<dbReference type="OrthoDB" id="666972at2759"/>
<keyword evidence="6" id="KW-0479">Metal-binding</keyword>
<dbReference type="InterPro" id="IPR036163">
    <property type="entry name" value="HMA_dom_sf"/>
</dbReference>
<evidence type="ECO:0000313" key="11">
    <source>
        <dbReference type="EMBL" id="ODQ44502.1"/>
    </source>
</evidence>
<dbReference type="GO" id="GO:0101031">
    <property type="term" value="C:protein folding chaperone complex"/>
    <property type="evidence" value="ECO:0007669"/>
    <property type="project" value="EnsemblFungi"/>
</dbReference>
<dbReference type="PROSITE" id="PS50846">
    <property type="entry name" value="HMA_2"/>
    <property type="match status" value="1"/>
</dbReference>
<sequence length="234" mass="25320">MSQVFETVYNVPLTCQSCVDSVSKELLKNEGITNVKCDLATQTVSVEGSTPPSQIIESIQNTGRDAIVRGTGKPNSAAVCILEDFTKEVSDLSGQQDRDVYGLARLISTKVDEMFVDLTLTGMKPNGEYYASIRSSGDLSRGPLSTGKSIFTLPKVSCDETGKCQQYVSVPFGIDSLIGRAVTVSPNSTKVFMDSMTGVIARSAGAWENDKYVCSCTGKNIWQEREKAKDRGIN</sequence>
<dbReference type="CDD" id="cd00371">
    <property type="entry name" value="HMA"/>
    <property type="match status" value="1"/>
</dbReference>
<dbReference type="AlphaFoldDB" id="A0A1E3NEF0"/>
<evidence type="ECO:0000256" key="2">
    <source>
        <dbReference type="ARBA" id="ARBA00004496"/>
    </source>
</evidence>
<organism evidence="11 12">
    <name type="scientific">Pichia membranifaciens NRRL Y-2026</name>
    <dbReference type="NCBI Taxonomy" id="763406"/>
    <lineage>
        <taxon>Eukaryota</taxon>
        <taxon>Fungi</taxon>
        <taxon>Dikarya</taxon>
        <taxon>Ascomycota</taxon>
        <taxon>Saccharomycotina</taxon>
        <taxon>Pichiomycetes</taxon>
        <taxon>Pichiales</taxon>
        <taxon>Pichiaceae</taxon>
        <taxon>Pichia</taxon>
    </lineage>
</organism>
<evidence type="ECO:0000256" key="8">
    <source>
        <dbReference type="ARBA" id="ARBA00023157"/>
    </source>
</evidence>
<dbReference type="STRING" id="763406.A0A1E3NEF0"/>
<keyword evidence="12" id="KW-1185">Reference proteome</keyword>
<evidence type="ECO:0000256" key="1">
    <source>
        <dbReference type="ARBA" id="ARBA00001973"/>
    </source>
</evidence>
<dbReference type="GO" id="GO:0046872">
    <property type="term" value="F:metal ion binding"/>
    <property type="evidence" value="ECO:0007669"/>
    <property type="project" value="UniProtKB-KW"/>
</dbReference>
<dbReference type="GeneID" id="30181541"/>
<reference evidence="11 12" key="1">
    <citation type="journal article" date="2016" name="Proc. Natl. Acad. Sci. U.S.A.">
        <title>Comparative genomics of biotechnologically important yeasts.</title>
        <authorList>
            <person name="Riley R."/>
            <person name="Haridas S."/>
            <person name="Wolfe K.H."/>
            <person name="Lopes M.R."/>
            <person name="Hittinger C.T."/>
            <person name="Goeker M."/>
            <person name="Salamov A.A."/>
            <person name="Wisecaver J.H."/>
            <person name="Long T.M."/>
            <person name="Calvey C.H."/>
            <person name="Aerts A.L."/>
            <person name="Barry K.W."/>
            <person name="Choi C."/>
            <person name="Clum A."/>
            <person name="Coughlan A.Y."/>
            <person name="Deshpande S."/>
            <person name="Douglass A.P."/>
            <person name="Hanson S.J."/>
            <person name="Klenk H.-P."/>
            <person name="LaButti K.M."/>
            <person name="Lapidus A."/>
            <person name="Lindquist E.A."/>
            <person name="Lipzen A.M."/>
            <person name="Meier-Kolthoff J.P."/>
            <person name="Ohm R.A."/>
            <person name="Otillar R.P."/>
            <person name="Pangilinan J.L."/>
            <person name="Peng Y."/>
            <person name="Rokas A."/>
            <person name="Rosa C.A."/>
            <person name="Scheuner C."/>
            <person name="Sibirny A.A."/>
            <person name="Slot J.C."/>
            <person name="Stielow J.B."/>
            <person name="Sun H."/>
            <person name="Kurtzman C.P."/>
            <person name="Blackwell M."/>
            <person name="Grigoriev I.V."/>
            <person name="Jeffries T.W."/>
        </authorList>
    </citation>
    <scope>NUCLEOTIDE SEQUENCE [LARGE SCALE GENOMIC DNA]</scope>
    <source>
        <strain evidence="11 12">NRRL Y-2026</strain>
    </source>
</reference>
<dbReference type="RefSeq" id="XP_019015615.1">
    <property type="nucleotide sequence ID" value="XM_019164854.1"/>
</dbReference>
<proteinExistence type="inferred from homology"/>
<comment type="similarity">
    <text evidence="3">Belongs to the CCS1 family.</text>
</comment>
<dbReference type="InterPro" id="IPR036423">
    <property type="entry name" value="SOD-like_Cu/Zn_dom_sf"/>
</dbReference>
<dbReference type="EMBL" id="KV454007">
    <property type="protein sequence ID" value="ODQ44502.1"/>
    <property type="molecule type" value="Genomic_DNA"/>
</dbReference>
<dbReference type="FunFam" id="3.30.70.100:FF:000038">
    <property type="entry name" value="Superoxide dismutase 1 copper chaperone"/>
    <property type="match status" value="1"/>
</dbReference>
<evidence type="ECO:0000256" key="3">
    <source>
        <dbReference type="ARBA" id="ARBA00010636"/>
    </source>
</evidence>
<accession>A0A1E3NEF0</accession>
<dbReference type="GO" id="GO:0006825">
    <property type="term" value="P:copper ion transport"/>
    <property type="evidence" value="ECO:0007669"/>
    <property type="project" value="EnsemblFungi"/>
</dbReference>
<gene>
    <name evidence="11" type="ORF">PICMEDRAFT_74734</name>
</gene>
<evidence type="ECO:0000256" key="6">
    <source>
        <dbReference type="ARBA" id="ARBA00022723"/>
    </source>
</evidence>
<dbReference type="GO" id="GO:0005829">
    <property type="term" value="C:cytosol"/>
    <property type="evidence" value="ECO:0007669"/>
    <property type="project" value="EnsemblFungi"/>
</dbReference>
<evidence type="ECO:0000259" key="10">
    <source>
        <dbReference type="PROSITE" id="PS50846"/>
    </source>
</evidence>
<protein>
    <recommendedName>
        <fullName evidence="4">Superoxide dismutase 1 copper chaperone</fullName>
    </recommendedName>
</protein>
<feature type="domain" description="HMA" evidence="10">
    <location>
        <begin position="4"/>
        <end position="67"/>
    </location>
</feature>
<name>A0A1E3NEF0_9ASCO</name>
<dbReference type="Pfam" id="PF00403">
    <property type="entry name" value="HMA"/>
    <property type="match status" value="1"/>
</dbReference>
<comment type="subcellular location">
    <subcellularLocation>
        <location evidence="2">Cytoplasm</location>
    </subcellularLocation>
</comment>